<organism evidence="2">
    <name type="scientific">Schlesneria paludicola</name>
    <dbReference type="NCBI Taxonomy" id="360056"/>
    <lineage>
        <taxon>Bacteria</taxon>
        <taxon>Pseudomonadati</taxon>
        <taxon>Planctomycetota</taxon>
        <taxon>Planctomycetia</taxon>
        <taxon>Planctomycetales</taxon>
        <taxon>Planctomycetaceae</taxon>
        <taxon>Schlesneria</taxon>
    </lineage>
</organism>
<dbReference type="EMBL" id="DSOK01000402">
    <property type="protein sequence ID" value="HEN16696.1"/>
    <property type="molecule type" value="Genomic_DNA"/>
</dbReference>
<proteinExistence type="predicted"/>
<comment type="caution">
    <text evidence="2">The sequence shown here is derived from an EMBL/GenBank/DDBJ whole genome shotgun (WGS) entry which is preliminary data.</text>
</comment>
<dbReference type="Gene3D" id="2.160.20.160">
    <property type="match status" value="1"/>
</dbReference>
<name>A0A7C2PC15_9PLAN</name>
<evidence type="ECO:0000313" key="2">
    <source>
        <dbReference type="EMBL" id="HEN16696.1"/>
    </source>
</evidence>
<reference evidence="2" key="1">
    <citation type="journal article" date="2020" name="mSystems">
        <title>Genome- and Community-Level Interaction Insights into Carbon Utilization and Element Cycling Functions of Hydrothermarchaeota in Hydrothermal Sediment.</title>
        <authorList>
            <person name="Zhou Z."/>
            <person name="Liu Y."/>
            <person name="Xu W."/>
            <person name="Pan J."/>
            <person name="Luo Z.H."/>
            <person name="Li M."/>
        </authorList>
    </citation>
    <scope>NUCLEOTIDE SEQUENCE [LARGE SCALE GENOMIC DNA]</scope>
    <source>
        <strain evidence="2">SpSt-339</strain>
    </source>
</reference>
<protein>
    <submittedName>
        <fullName evidence="2">Uncharacterized protein</fullName>
    </submittedName>
</protein>
<feature type="region of interest" description="Disordered" evidence="1">
    <location>
        <begin position="240"/>
        <end position="261"/>
    </location>
</feature>
<feature type="compositionally biased region" description="Pro residues" evidence="1">
    <location>
        <begin position="241"/>
        <end position="250"/>
    </location>
</feature>
<dbReference type="AlphaFoldDB" id="A0A7C2PC15"/>
<gene>
    <name evidence="2" type="ORF">ENQ76_14645</name>
</gene>
<sequence>MPDPVARVHAGEVAASLDNGVLTLVGSADPDALLITGGPNIVVVTALGETRFPSMGRRGSRVLTFRDVTGVTFDGLSGDDSLNVFADLASLEFLGGDDHDSLFAVVGAADILHVDAGAGSDNLYVSATAAALTMDLGPDNDAATISNSTLGMLTISDAGGNDTVLLSLVEGLPEEGMALSMSLDDGDDQVVFQRCNIVSPDPMTPALLDGGLEDSDQLGQIESQFTPAPTISEFEIVIGFDPPPPPPPPLRASQRRNRWWE</sequence>
<accession>A0A7C2PC15</accession>
<evidence type="ECO:0000256" key="1">
    <source>
        <dbReference type="SAM" id="MobiDB-lite"/>
    </source>
</evidence>